<accession>A0ABV8GB71</accession>
<name>A0ABV8GB71_9ACTN</name>
<dbReference type="InterPro" id="IPR027056">
    <property type="entry name" value="Gluconate_2DH_su3"/>
</dbReference>
<organism evidence="1 2">
    <name type="scientific">Nonomuraea purpurea</name>
    <dbReference type="NCBI Taxonomy" id="1849276"/>
    <lineage>
        <taxon>Bacteria</taxon>
        <taxon>Bacillati</taxon>
        <taxon>Actinomycetota</taxon>
        <taxon>Actinomycetes</taxon>
        <taxon>Streptosporangiales</taxon>
        <taxon>Streptosporangiaceae</taxon>
        <taxon>Nonomuraea</taxon>
    </lineage>
</organism>
<dbReference type="Pfam" id="PF13618">
    <property type="entry name" value="Gluconate_2-dh3"/>
    <property type="match status" value="1"/>
</dbReference>
<keyword evidence="2" id="KW-1185">Reference proteome</keyword>
<sequence length="185" mass="20758">MKLEKFEELRITVPGGYGNDPNLVTPETPWPRTLQPRERELVAALADVLLPGTAEYPAPSAMGIVGFFDDWVSAPYATQQKDRTIIVDGLGNLDEEAHRRFGTGFVEIDDDRRRAIVDDLVAAPAASTQRKFFTKFRGRLFGGYFTSDLGMKAIGYQGNVPLRSFPEVDPEVRRIIEDELAKLWL</sequence>
<dbReference type="EMBL" id="JBHSBI010000015">
    <property type="protein sequence ID" value="MFC4011241.1"/>
    <property type="molecule type" value="Genomic_DNA"/>
</dbReference>
<dbReference type="Proteomes" id="UP001595851">
    <property type="component" value="Unassembled WGS sequence"/>
</dbReference>
<proteinExistence type="predicted"/>
<comment type="caution">
    <text evidence="1">The sequence shown here is derived from an EMBL/GenBank/DDBJ whole genome shotgun (WGS) entry which is preliminary data.</text>
</comment>
<protein>
    <submittedName>
        <fullName evidence="1">Gluconate 2-dehydrogenase subunit 3 family protein</fullName>
        <ecNumber evidence="1">1.-.-.-</ecNumber>
    </submittedName>
</protein>
<evidence type="ECO:0000313" key="1">
    <source>
        <dbReference type="EMBL" id="MFC4011241.1"/>
    </source>
</evidence>
<evidence type="ECO:0000313" key="2">
    <source>
        <dbReference type="Proteomes" id="UP001595851"/>
    </source>
</evidence>
<dbReference type="RefSeq" id="WP_379531198.1">
    <property type="nucleotide sequence ID" value="NZ_JBHSBI010000015.1"/>
</dbReference>
<dbReference type="EC" id="1.-.-.-" evidence="1"/>
<gene>
    <name evidence="1" type="ORF">ACFOY2_28720</name>
</gene>
<reference evidence="2" key="1">
    <citation type="journal article" date="2019" name="Int. J. Syst. Evol. Microbiol.">
        <title>The Global Catalogue of Microorganisms (GCM) 10K type strain sequencing project: providing services to taxonomists for standard genome sequencing and annotation.</title>
        <authorList>
            <consortium name="The Broad Institute Genomics Platform"/>
            <consortium name="The Broad Institute Genome Sequencing Center for Infectious Disease"/>
            <person name="Wu L."/>
            <person name="Ma J."/>
        </authorList>
    </citation>
    <scope>NUCLEOTIDE SEQUENCE [LARGE SCALE GENOMIC DNA]</scope>
    <source>
        <strain evidence="2">TBRC 1276</strain>
    </source>
</reference>
<keyword evidence="1" id="KW-0560">Oxidoreductase</keyword>
<dbReference type="GO" id="GO:0016491">
    <property type="term" value="F:oxidoreductase activity"/>
    <property type="evidence" value="ECO:0007669"/>
    <property type="project" value="UniProtKB-KW"/>
</dbReference>